<reference evidence="1 2" key="1">
    <citation type="submission" date="2014-07" db="EMBL/GenBank/DDBJ databases">
        <title>Draft Genome Sequence of Gephyronic Acid Producer, Cystobacter violaceus Strain Cb vi76.</title>
        <authorList>
            <person name="Stevens D.C."/>
            <person name="Young J."/>
            <person name="Carmichael R."/>
            <person name="Tan J."/>
            <person name="Taylor R.E."/>
        </authorList>
    </citation>
    <scope>NUCLEOTIDE SEQUENCE [LARGE SCALE GENOMIC DNA]</scope>
    <source>
        <strain evidence="1 2">Cb vi76</strain>
    </source>
</reference>
<accession>A0A084STI6</accession>
<evidence type="ECO:0000313" key="1">
    <source>
        <dbReference type="EMBL" id="KFA91771.1"/>
    </source>
</evidence>
<comment type="caution">
    <text evidence="1">The sequence shown here is derived from an EMBL/GenBank/DDBJ whole genome shotgun (WGS) entry which is preliminary data.</text>
</comment>
<sequence>MTAGMMRLTNEAQAVRAGRMRGERRRRVRQAHQRLDSSHASIAERNAALAAACGACTCFGEPHCLVCGGEGKPGWQRPDESLFRQYVAPVLARLGVHLEDEAPHHDSLRALSWADASAQGASL</sequence>
<proteinExistence type="predicted"/>
<dbReference type="Proteomes" id="UP000028547">
    <property type="component" value="Unassembled WGS sequence"/>
</dbReference>
<protein>
    <submittedName>
        <fullName evidence="1">Uncharacterized protein</fullName>
    </submittedName>
</protein>
<dbReference type="EMBL" id="JPMI01000129">
    <property type="protein sequence ID" value="KFA91771.1"/>
    <property type="molecule type" value="Genomic_DNA"/>
</dbReference>
<gene>
    <name evidence="1" type="ORF">Q664_19410</name>
</gene>
<name>A0A084STI6_9BACT</name>
<dbReference type="AlphaFoldDB" id="A0A084STI6"/>
<evidence type="ECO:0000313" key="2">
    <source>
        <dbReference type="Proteomes" id="UP000028547"/>
    </source>
</evidence>
<organism evidence="1 2">
    <name type="scientific">Archangium violaceum Cb vi76</name>
    <dbReference type="NCBI Taxonomy" id="1406225"/>
    <lineage>
        <taxon>Bacteria</taxon>
        <taxon>Pseudomonadati</taxon>
        <taxon>Myxococcota</taxon>
        <taxon>Myxococcia</taxon>
        <taxon>Myxococcales</taxon>
        <taxon>Cystobacterineae</taxon>
        <taxon>Archangiaceae</taxon>
        <taxon>Archangium</taxon>
    </lineage>
</organism>